<dbReference type="Proteomes" id="UP000075787">
    <property type="component" value="Unassembled WGS sequence"/>
</dbReference>
<dbReference type="GeneID" id="97241217"/>
<feature type="domain" description="Multi-ubiquitin" evidence="2">
    <location>
        <begin position="22"/>
        <end position="88"/>
    </location>
</feature>
<evidence type="ECO:0000259" key="2">
    <source>
        <dbReference type="Pfam" id="PF14452"/>
    </source>
</evidence>
<evidence type="ECO:0000313" key="3">
    <source>
        <dbReference type="EMBL" id="KYO54150.1"/>
    </source>
</evidence>
<proteinExistence type="predicted"/>
<feature type="compositionally biased region" description="Basic and acidic residues" evidence="1">
    <location>
        <begin position="1"/>
        <end position="15"/>
    </location>
</feature>
<feature type="region of interest" description="Disordered" evidence="1">
    <location>
        <begin position="1"/>
        <end position="20"/>
    </location>
</feature>
<protein>
    <recommendedName>
        <fullName evidence="2">Multi-ubiquitin domain-containing protein</fullName>
    </recommendedName>
</protein>
<accession>A0A162LAN0</accession>
<evidence type="ECO:0000256" key="1">
    <source>
        <dbReference type="SAM" id="MobiDB-lite"/>
    </source>
</evidence>
<comment type="caution">
    <text evidence="3">The sequence shown here is derived from an EMBL/GenBank/DDBJ whole genome shotgun (WGS) entry which is preliminary data.</text>
</comment>
<dbReference type="RefSeq" id="WP_062763232.1">
    <property type="nucleotide sequence ID" value="NZ_CP121045.1"/>
</dbReference>
<dbReference type="EMBL" id="LPZR01000095">
    <property type="protein sequence ID" value="KYO54150.1"/>
    <property type="molecule type" value="Genomic_DNA"/>
</dbReference>
<dbReference type="Pfam" id="PF14452">
    <property type="entry name" value="Multi_ubiq"/>
    <property type="match status" value="1"/>
</dbReference>
<reference evidence="3 4" key="1">
    <citation type="submission" date="2015-12" db="EMBL/GenBank/DDBJ databases">
        <title>Genome sequence of Tistrella mobilis MCCC 1A02139.</title>
        <authorList>
            <person name="Lu L."/>
            <person name="Lai Q."/>
            <person name="Shao Z."/>
            <person name="Qian P."/>
        </authorList>
    </citation>
    <scope>NUCLEOTIDE SEQUENCE [LARGE SCALE GENOMIC DNA]</scope>
    <source>
        <strain evidence="3 4">MCCC 1A02139</strain>
    </source>
</reference>
<sequence length="94" mass="10392">MSNEHQKGHGDDHGHGQKPKTYKIIVDHKPHDWPKPVITGAEIKQLAGVDGATFDAWQDVPGPEDDLVGDTTEVDLTKRGTEKFYTIKKTTTEG</sequence>
<gene>
    <name evidence="3" type="ORF">AUP44_25580</name>
</gene>
<organism evidence="3 4">
    <name type="scientific">Tistrella mobilis</name>
    <dbReference type="NCBI Taxonomy" id="171437"/>
    <lineage>
        <taxon>Bacteria</taxon>
        <taxon>Pseudomonadati</taxon>
        <taxon>Pseudomonadota</taxon>
        <taxon>Alphaproteobacteria</taxon>
        <taxon>Geminicoccales</taxon>
        <taxon>Geminicoccaceae</taxon>
        <taxon>Tistrella</taxon>
    </lineage>
</organism>
<dbReference type="OrthoDB" id="512401at2"/>
<dbReference type="InterPro" id="IPR027802">
    <property type="entry name" value="Multi-ubiquitin_dom"/>
</dbReference>
<name>A0A162LAN0_9PROT</name>
<evidence type="ECO:0000313" key="4">
    <source>
        <dbReference type="Proteomes" id="UP000075787"/>
    </source>
</evidence>
<dbReference type="AlphaFoldDB" id="A0A162LAN0"/>